<comment type="caution">
    <text evidence="1">The sequence shown here is derived from an EMBL/GenBank/DDBJ whole genome shotgun (WGS) entry which is preliminary data.</text>
</comment>
<evidence type="ECO:0008006" key="3">
    <source>
        <dbReference type="Google" id="ProtNLM"/>
    </source>
</evidence>
<evidence type="ECO:0000313" key="1">
    <source>
        <dbReference type="EMBL" id="MCV9386525.1"/>
    </source>
</evidence>
<organism evidence="1 2">
    <name type="scientific">Reichenbachiella ulvae</name>
    <dbReference type="NCBI Taxonomy" id="2980104"/>
    <lineage>
        <taxon>Bacteria</taxon>
        <taxon>Pseudomonadati</taxon>
        <taxon>Bacteroidota</taxon>
        <taxon>Cytophagia</taxon>
        <taxon>Cytophagales</taxon>
        <taxon>Reichenbachiellaceae</taxon>
        <taxon>Reichenbachiella</taxon>
    </lineage>
</organism>
<keyword evidence="2" id="KW-1185">Reference proteome</keyword>
<protein>
    <recommendedName>
        <fullName evidence="3">MetA-pathway of phenol degradation</fullName>
    </recommendedName>
</protein>
<dbReference type="RefSeq" id="WP_264137330.1">
    <property type="nucleotide sequence ID" value="NZ_JAOYOD010000001.1"/>
</dbReference>
<reference evidence="1 2" key="1">
    <citation type="submission" date="2022-10" db="EMBL/GenBank/DDBJ databases">
        <title>Comparative genomics and taxonomic characterization of three novel marine species of genus Reichenbachiella exhibiting antioxidant and polysaccharide degradation activities.</title>
        <authorList>
            <person name="Muhammad N."/>
            <person name="Lee Y.-J."/>
            <person name="Ko J."/>
            <person name="Kim S.-G."/>
        </authorList>
    </citation>
    <scope>NUCLEOTIDE SEQUENCE [LARGE SCALE GENOMIC DNA]</scope>
    <source>
        <strain evidence="1 2">ABR2-5</strain>
    </source>
</reference>
<dbReference type="Proteomes" id="UP001300692">
    <property type="component" value="Unassembled WGS sequence"/>
</dbReference>
<accession>A0ABT3CS45</accession>
<gene>
    <name evidence="1" type="ORF">N7U62_07625</name>
</gene>
<sequence length="235" mass="27140">MLTNTNAIKRLFLIIAFCYALPVLGQEKESNHGFFDPNLYYDTRGHSELTINALVNFTGPFQYFGFVNYTGTEQDADVGTFFSEQTLRWRFHKNLPFDLAFQAALRNGPANDSYRLGLRWSANDTRGVGEFLKNLHFNYAVTVYALQAGYGDQEVWMAQIEHAYRFSFWQNRVYLSGFADQNLNHDPDDPFLWVTEHQLGVAMLKNFYAVAEFRINEYLPETTGVGLGLEYVVRF</sequence>
<proteinExistence type="predicted"/>
<dbReference type="EMBL" id="JAOYOD010000001">
    <property type="protein sequence ID" value="MCV9386525.1"/>
    <property type="molecule type" value="Genomic_DNA"/>
</dbReference>
<name>A0ABT3CS45_9BACT</name>
<evidence type="ECO:0000313" key="2">
    <source>
        <dbReference type="Proteomes" id="UP001300692"/>
    </source>
</evidence>